<comment type="function">
    <text evidence="7">The SMN complex catalyzes the assembly of small nuclear ribonucleoproteins (snRNPs), the building blocks of the spliceosome, and thereby plays an important role in the splicing of cellular pre-mRNAs.</text>
</comment>
<sequence length="236" mass="27141">MYLSDSESSSDESGIQKKALDVCIPENFDPNSIPQTGEEYLQHVIYERTKKCKKWVTAKADFTKFTKNQTVHINKDVATSKALDKFYPTKDWQDNALKDFIQLRNFVNNSKTALPLRDRFRTEDLLRKIHEAAPKFSEITQYSQAAKVQLLQDITNTLKQDRTFINNNVGSWIYAILVLLEKPLTPDCCFKLREFTKICADIRAGLSDSVNEEVAAPLNLYICIIARYFNQLDLAD</sequence>
<evidence type="ECO:0000256" key="3">
    <source>
        <dbReference type="ARBA" id="ARBA00022664"/>
    </source>
</evidence>
<protein>
    <recommendedName>
        <fullName evidence="6 7">Gem-associated protein 2</fullName>
    </recommendedName>
</protein>
<dbReference type="InterPro" id="IPR017364">
    <property type="entry name" value="GEMIN2"/>
</dbReference>
<name>A0A6J2XQ65_SITOR</name>
<organism evidence="8 9">
    <name type="scientific">Sitophilus oryzae</name>
    <name type="common">Rice weevil</name>
    <name type="synonym">Curculio oryzae</name>
    <dbReference type="NCBI Taxonomy" id="7048"/>
    <lineage>
        <taxon>Eukaryota</taxon>
        <taxon>Metazoa</taxon>
        <taxon>Ecdysozoa</taxon>
        <taxon>Arthropoda</taxon>
        <taxon>Hexapoda</taxon>
        <taxon>Insecta</taxon>
        <taxon>Pterygota</taxon>
        <taxon>Neoptera</taxon>
        <taxon>Endopterygota</taxon>
        <taxon>Coleoptera</taxon>
        <taxon>Polyphaga</taxon>
        <taxon>Cucujiformia</taxon>
        <taxon>Curculionidae</taxon>
        <taxon>Dryophthorinae</taxon>
        <taxon>Sitophilus</taxon>
    </lineage>
</organism>
<evidence type="ECO:0000256" key="1">
    <source>
        <dbReference type="ARBA" id="ARBA00004496"/>
    </source>
</evidence>
<evidence type="ECO:0000313" key="9">
    <source>
        <dbReference type="RefSeq" id="XP_030753648.1"/>
    </source>
</evidence>
<comment type="subunit">
    <text evidence="7">Part of the core SMN complex.</text>
</comment>
<dbReference type="OrthoDB" id="428895at2759"/>
<keyword evidence="8" id="KW-1185">Reference proteome</keyword>
<comment type="subcellular location">
    <subcellularLocation>
        <location evidence="1">Cytoplasm</location>
    </subcellularLocation>
</comment>
<dbReference type="FunCoup" id="A0A6J2XQ65">
    <property type="interactions" value="1243"/>
</dbReference>
<accession>A0A6J2XQ65</accession>
<dbReference type="KEGG" id="soy:115880557"/>
<dbReference type="Pfam" id="PF04938">
    <property type="entry name" value="SIP1"/>
    <property type="match status" value="1"/>
</dbReference>
<dbReference type="AlphaFoldDB" id="A0A6J2XQ65"/>
<evidence type="ECO:0000256" key="5">
    <source>
        <dbReference type="ARBA" id="ARBA00025758"/>
    </source>
</evidence>
<dbReference type="GO" id="GO:0005681">
    <property type="term" value="C:spliceosomal complex"/>
    <property type="evidence" value="ECO:0007669"/>
    <property type="project" value="UniProtKB-UniRule"/>
</dbReference>
<dbReference type="Proteomes" id="UP000504635">
    <property type="component" value="Unplaced"/>
</dbReference>
<keyword evidence="2 7" id="KW-0963">Cytoplasm</keyword>
<dbReference type="InterPro" id="IPR035426">
    <property type="entry name" value="Gemin2/Brr1"/>
</dbReference>
<dbReference type="InParanoid" id="A0A6J2XQ65"/>
<dbReference type="GO" id="GO:0032797">
    <property type="term" value="C:SMN complex"/>
    <property type="evidence" value="ECO:0007669"/>
    <property type="project" value="UniProtKB-UniRule"/>
</dbReference>
<dbReference type="PANTHER" id="PTHR12794:SF0">
    <property type="entry name" value="GEM-ASSOCIATED PROTEIN 2"/>
    <property type="match status" value="1"/>
</dbReference>
<dbReference type="GO" id="GO:0000387">
    <property type="term" value="P:spliceosomal snRNP assembly"/>
    <property type="evidence" value="ECO:0007669"/>
    <property type="project" value="UniProtKB-UniRule"/>
</dbReference>
<dbReference type="PANTHER" id="PTHR12794">
    <property type="entry name" value="GEMIN2"/>
    <property type="match status" value="1"/>
</dbReference>
<dbReference type="GeneID" id="115880557"/>
<dbReference type="Gene3D" id="1.20.58.1070">
    <property type="match status" value="1"/>
</dbReference>
<evidence type="ECO:0000313" key="8">
    <source>
        <dbReference type="Proteomes" id="UP000504635"/>
    </source>
</evidence>
<reference evidence="9" key="1">
    <citation type="submission" date="2025-08" db="UniProtKB">
        <authorList>
            <consortium name="RefSeq"/>
        </authorList>
    </citation>
    <scope>IDENTIFICATION</scope>
    <source>
        <tissue evidence="9">Gonads</tissue>
    </source>
</reference>
<evidence type="ECO:0000256" key="6">
    <source>
        <dbReference type="ARBA" id="ARBA00047179"/>
    </source>
</evidence>
<keyword evidence="3 7" id="KW-0507">mRNA processing</keyword>
<evidence type="ECO:0000256" key="2">
    <source>
        <dbReference type="ARBA" id="ARBA00022490"/>
    </source>
</evidence>
<comment type="similarity">
    <text evidence="5 7">Belongs to the gemin-2 family.</text>
</comment>
<dbReference type="PIRSF" id="PIRSF038038">
    <property type="entry name" value="SMN_Gemin2"/>
    <property type="match status" value="1"/>
</dbReference>
<evidence type="ECO:0000256" key="4">
    <source>
        <dbReference type="ARBA" id="ARBA00023187"/>
    </source>
</evidence>
<dbReference type="GO" id="GO:0000245">
    <property type="term" value="P:spliceosomal complex assembly"/>
    <property type="evidence" value="ECO:0007669"/>
    <property type="project" value="UniProtKB-UniRule"/>
</dbReference>
<proteinExistence type="inferred from homology"/>
<keyword evidence="4 7" id="KW-0508">mRNA splicing</keyword>
<gene>
    <name evidence="9" type="primary">LOC115880557</name>
</gene>
<dbReference type="RefSeq" id="XP_030753648.1">
    <property type="nucleotide sequence ID" value="XM_030897788.1"/>
</dbReference>
<evidence type="ECO:0000256" key="7">
    <source>
        <dbReference type="PIRNR" id="PIRNR038038"/>
    </source>
</evidence>